<name>A0A0M8MNZ6_9MICO</name>
<keyword evidence="2" id="KW-1185">Reference proteome</keyword>
<evidence type="ECO:0000313" key="2">
    <source>
        <dbReference type="Proteomes" id="UP000037737"/>
    </source>
</evidence>
<dbReference type="OrthoDB" id="4868950at2"/>
<accession>A0A0M8MNZ6</accession>
<dbReference type="Gene3D" id="2.60.300.12">
    <property type="entry name" value="HesB-like domain"/>
    <property type="match status" value="1"/>
</dbReference>
<dbReference type="InterPro" id="IPR035903">
    <property type="entry name" value="HesB-like_dom_sf"/>
</dbReference>
<gene>
    <name evidence="1" type="ORF">XI38_08820</name>
</gene>
<sequence length="93" mass="9604">MLTMTDTAAEAVKTIVSRVPEAGDGGVRIRDTGAQNGFELSVAPAPEPQDTVVVTDGARVFLDEAATTALDDRVLDAELGQDGSVRFALGSQA</sequence>
<dbReference type="AlphaFoldDB" id="A0A0M8MNZ6"/>
<dbReference type="Proteomes" id="UP000037737">
    <property type="component" value="Unassembled WGS sequence"/>
</dbReference>
<dbReference type="KEGG" id="mcw:A8L33_13335"/>
<dbReference type="PATRIC" id="fig|84292.3.peg.1797"/>
<protein>
    <submittedName>
        <fullName evidence="1">Fe-S cluster assembly protein HesB</fullName>
    </submittedName>
</protein>
<reference evidence="1" key="1">
    <citation type="submission" date="2015-04" db="EMBL/GenBank/DDBJ databases">
        <title>Complete genome sequence of Microbacterium chocolatum SIT 101, a bacterium enantioselectively hydrolyzing mesomeric diesters.</title>
        <authorList>
            <person name="Li X."/>
            <person name="Xu Y."/>
        </authorList>
    </citation>
    <scope>NUCLEOTIDE SEQUENCE [LARGE SCALE GENOMIC DNA]</scope>
    <source>
        <strain evidence="1">SIT 101</strain>
    </source>
</reference>
<evidence type="ECO:0000313" key="1">
    <source>
        <dbReference type="EMBL" id="KOS10920.1"/>
    </source>
</evidence>
<dbReference type="EMBL" id="LAVO01000007">
    <property type="protein sequence ID" value="KOS10920.1"/>
    <property type="molecule type" value="Genomic_DNA"/>
</dbReference>
<dbReference type="SUPFAM" id="SSF89360">
    <property type="entry name" value="HesB-like domain"/>
    <property type="match status" value="1"/>
</dbReference>
<comment type="caution">
    <text evidence="1">The sequence shown here is derived from an EMBL/GenBank/DDBJ whole genome shotgun (WGS) entry which is preliminary data.</text>
</comment>
<proteinExistence type="predicted"/>
<organism evidence="1 2">
    <name type="scientific">Microbacterium aurantiacum</name>
    <dbReference type="NCBI Taxonomy" id="162393"/>
    <lineage>
        <taxon>Bacteria</taxon>
        <taxon>Bacillati</taxon>
        <taxon>Actinomycetota</taxon>
        <taxon>Actinomycetes</taxon>
        <taxon>Micrococcales</taxon>
        <taxon>Microbacteriaceae</taxon>
        <taxon>Microbacterium</taxon>
    </lineage>
</organism>